<feature type="chain" id="PRO_5020450705" evidence="1">
    <location>
        <begin position="22"/>
        <end position="142"/>
    </location>
</feature>
<dbReference type="EMBL" id="CP040077">
    <property type="protein sequence ID" value="QCP48955.1"/>
    <property type="molecule type" value="Genomic_DNA"/>
</dbReference>
<dbReference type="RefSeq" id="WP_137331786.1">
    <property type="nucleotide sequence ID" value="NZ_CP040077.1"/>
</dbReference>
<name>A0A4P8IN61_9BURK</name>
<dbReference type="KEGG" id="tvl:FAZ95_07015"/>
<evidence type="ECO:0000313" key="3">
    <source>
        <dbReference type="EMBL" id="QCP48955.1"/>
    </source>
</evidence>
<dbReference type="Proteomes" id="UP000298656">
    <property type="component" value="Chromosome 1"/>
</dbReference>
<keyword evidence="4" id="KW-1185">Reference proteome</keyword>
<feature type="domain" description="DUF4431" evidence="2">
    <location>
        <begin position="89"/>
        <end position="134"/>
    </location>
</feature>
<accession>A0A4P8IN61</accession>
<proteinExistence type="predicted"/>
<gene>
    <name evidence="3" type="ORF">FAZ95_07015</name>
</gene>
<sequence length="142" mass="15236">MKPAGIAVTLALFCTVIAGKAAEPSPSITLEGILVIGEFYGPPNYGENPHGDRIEHSLFLQLPATPATQLSDSQALAPLDQDARSTYFVQVVIHDSQRSAAESAIGHRVQVIGVPVVPLTGHHRTPLLIDVSSLKPINAWRW</sequence>
<organism evidence="3 4">
    <name type="scientific">Trinickia violacea</name>
    <dbReference type="NCBI Taxonomy" id="2571746"/>
    <lineage>
        <taxon>Bacteria</taxon>
        <taxon>Pseudomonadati</taxon>
        <taxon>Pseudomonadota</taxon>
        <taxon>Betaproteobacteria</taxon>
        <taxon>Burkholderiales</taxon>
        <taxon>Burkholderiaceae</taxon>
        <taxon>Trinickia</taxon>
    </lineage>
</organism>
<evidence type="ECO:0000313" key="4">
    <source>
        <dbReference type="Proteomes" id="UP000298656"/>
    </source>
</evidence>
<reference evidence="3 4" key="1">
    <citation type="submission" date="2019-05" db="EMBL/GenBank/DDBJ databases">
        <title>Burkholderia sp. DHOD12, isolated from subtropical forest soil.</title>
        <authorList>
            <person name="Gao Z.-H."/>
            <person name="Qiu L.-H."/>
        </authorList>
    </citation>
    <scope>NUCLEOTIDE SEQUENCE [LARGE SCALE GENOMIC DNA]</scope>
    <source>
        <strain evidence="3 4">DHOD12</strain>
    </source>
</reference>
<dbReference type="InterPro" id="IPR027826">
    <property type="entry name" value="DUF4431"/>
</dbReference>
<evidence type="ECO:0000256" key="1">
    <source>
        <dbReference type="SAM" id="SignalP"/>
    </source>
</evidence>
<protein>
    <submittedName>
        <fullName evidence="3">DUF4431 domain-containing protein</fullName>
    </submittedName>
</protein>
<feature type="signal peptide" evidence="1">
    <location>
        <begin position="1"/>
        <end position="21"/>
    </location>
</feature>
<keyword evidence="1" id="KW-0732">Signal</keyword>
<evidence type="ECO:0000259" key="2">
    <source>
        <dbReference type="Pfam" id="PF14485"/>
    </source>
</evidence>
<dbReference type="OrthoDB" id="8595802at2"/>
<dbReference type="Pfam" id="PF14485">
    <property type="entry name" value="DUF4431"/>
    <property type="match status" value="1"/>
</dbReference>
<dbReference type="AlphaFoldDB" id="A0A4P8IN61"/>